<dbReference type="EMBL" id="VSWD01000005">
    <property type="protein sequence ID" value="KAK3101192.1"/>
    <property type="molecule type" value="Genomic_DNA"/>
</dbReference>
<keyword evidence="3" id="KW-1185">Reference proteome</keyword>
<feature type="transmembrane region" description="Helical" evidence="1">
    <location>
        <begin position="40"/>
        <end position="68"/>
    </location>
</feature>
<name>A0AA89C9M1_PINIB</name>
<reference evidence="2" key="1">
    <citation type="submission" date="2019-08" db="EMBL/GenBank/DDBJ databases">
        <title>The improved chromosome-level genome for the pearl oyster Pinctada fucata martensii using PacBio sequencing and Hi-C.</title>
        <authorList>
            <person name="Zheng Z."/>
        </authorList>
    </citation>
    <scope>NUCLEOTIDE SEQUENCE</scope>
    <source>
        <strain evidence="2">ZZ-2019</strain>
        <tissue evidence="2">Adductor muscle</tissue>
    </source>
</reference>
<evidence type="ECO:0000313" key="3">
    <source>
        <dbReference type="Proteomes" id="UP001186944"/>
    </source>
</evidence>
<protein>
    <submittedName>
        <fullName evidence="2">Uncharacterized protein</fullName>
    </submittedName>
</protein>
<sequence>MNVIQEEGQGIIQDTTCSLLRKRNPLIQMYNYFAVKMRTLLILLVVIMMMIAYAASQNAGAALAYMYLMRNRGGGRNPFFQRFFPMYLLTDGFEF</sequence>
<gene>
    <name evidence="2" type="ORF">FSP39_001642</name>
</gene>
<evidence type="ECO:0000256" key="1">
    <source>
        <dbReference type="SAM" id="Phobius"/>
    </source>
</evidence>
<organism evidence="2 3">
    <name type="scientific">Pinctada imbricata</name>
    <name type="common">Atlantic pearl-oyster</name>
    <name type="synonym">Pinctada martensii</name>
    <dbReference type="NCBI Taxonomy" id="66713"/>
    <lineage>
        <taxon>Eukaryota</taxon>
        <taxon>Metazoa</taxon>
        <taxon>Spiralia</taxon>
        <taxon>Lophotrochozoa</taxon>
        <taxon>Mollusca</taxon>
        <taxon>Bivalvia</taxon>
        <taxon>Autobranchia</taxon>
        <taxon>Pteriomorphia</taxon>
        <taxon>Pterioida</taxon>
        <taxon>Pterioidea</taxon>
        <taxon>Pteriidae</taxon>
        <taxon>Pinctada</taxon>
    </lineage>
</organism>
<keyword evidence="1" id="KW-1133">Transmembrane helix</keyword>
<keyword evidence="1" id="KW-0472">Membrane</keyword>
<evidence type="ECO:0000313" key="2">
    <source>
        <dbReference type="EMBL" id="KAK3101192.1"/>
    </source>
</evidence>
<keyword evidence="1" id="KW-0812">Transmembrane</keyword>
<proteinExistence type="predicted"/>
<dbReference type="Proteomes" id="UP001186944">
    <property type="component" value="Unassembled WGS sequence"/>
</dbReference>
<comment type="caution">
    <text evidence="2">The sequence shown here is derived from an EMBL/GenBank/DDBJ whole genome shotgun (WGS) entry which is preliminary data.</text>
</comment>
<dbReference type="AlphaFoldDB" id="A0AA89C9M1"/>
<accession>A0AA89C9M1</accession>